<name>A0A517PZ68_9PLAN</name>
<sequence>MTPRQIAAGLLVILLASLLGWTLIRGGGDLKLQLLLALGIILGTLYTIYGQLPDWLLQISGGRITADDDPGNLSPRVYLTVLLVVLLLAAAIFVGALLLM</sequence>
<reference evidence="2 3" key="1">
    <citation type="submission" date="2019-02" db="EMBL/GenBank/DDBJ databases">
        <title>Deep-cultivation of Planctomycetes and their phenomic and genomic characterization uncovers novel biology.</title>
        <authorList>
            <person name="Wiegand S."/>
            <person name="Jogler M."/>
            <person name="Boedeker C."/>
            <person name="Pinto D."/>
            <person name="Vollmers J."/>
            <person name="Rivas-Marin E."/>
            <person name="Kohn T."/>
            <person name="Peeters S.H."/>
            <person name="Heuer A."/>
            <person name="Rast P."/>
            <person name="Oberbeckmann S."/>
            <person name="Bunk B."/>
            <person name="Jeske O."/>
            <person name="Meyerdierks A."/>
            <person name="Storesund J.E."/>
            <person name="Kallscheuer N."/>
            <person name="Luecker S."/>
            <person name="Lage O.M."/>
            <person name="Pohl T."/>
            <person name="Merkel B.J."/>
            <person name="Hornburger P."/>
            <person name="Mueller R.-W."/>
            <person name="Bruemmer F."/>
            <person name="Labrenz M."/>
            <person name="Spormann A.M."/>
            <person name="Op den Camp H."/>
            <person name="Overmann J."/>
            <person name="Amann R."/>
            <person name="Jetten M.S.M."/>
            <person name="Mascher T."/>
            <person name="Medema M.H."/>
            <person name="Devos D.P."/>
            <person name="Kaster A.-K."/>
            <person name="Ovreas L."/>
            <person name="Rohde M."/>
            <person name="Galperin M.Y."/>
            <person name="Jogler C."/>
        </authorList>
    </citation>
    <scope>NUCLEOTIDE SEQUENCE [LARGE SCALE GENOMIC DNA]</scope>
    <source>
        <strain evidence="2 3">HG66A1</strain>
    </source>
</reference>
<dbReference type="EMBL" id="CP036266">
    <property type="protein sequence ID" value="QDT24665.1"/>
    <property type="molecule type" value="Genomic_DNA"/>
</dbReference>
<evidence type="ECO:0000313" key="2">
    <source>
        <dbReference type="EMBL" id="QDT24665.1"/>
    </source>
</evidence>
<keyword evidence="1" id="KW-1133">Transmembrane helix</keyword>
<keyword evidence="1" id="KW-0472">Membrane</keyword>
<gene>
    <name evidence="2" type="ORF">HG66A1_65000</name>
</gene>
<keyword evidence="3" id="KW-1185">Reference proteome</keyword>
<feature type="transmembrane region" description="Helical" evidence="1">
    <location>
        <begin position="6"/>
        <end position="24"/>
    </location>
</feature>
<proteinExistence type="predicted"/>
<dbReference type="Proteomes" id="UP000320421">
    <property type="component" value="Chromosome"/>
</dbReference>
<keyword evidence="1" id="KW-0812">Transmembrane</keyword>
<protein>
    <submittedName>
        <fullName evidence="2">Uncharacterized protein</fullName>
    </submittedName>
</protein>
<dbReference type="AlphaFoldDB" id="A0A517PZ68"/>
<feature type="transmembrane region" description="Helical" evidence="1">
    <location>
        <begin position="77"/>
        <end position="99"/>
    </location>
</feature>
<organism evidence="2 3">
    <name type="scientific">Gimesia chilikensis</name>
    <dbReference type="NCBI Taxonomy" id="2605989"/>
    <lineage>
        <taxon>Bacteria</taxon>
        <taxon>Pseudomonadati</taxon>
        <taxon>Planctomycetota</taxon>
        <taxon>Planctomycetia</taxon>
        <taxon>Planctomycetales</taxon>
        <taxon>Planctomycetaceae</taxon>
        <taxon>Gimesia</taxon>
    </lineage>
</organism>
<dbReference type="RefSeq" id="WP_197996905.1">
    <property type="nucleotide sequence ID" value="NZ_CP036266.1"/>
</dbReference>
<feature type="transmembrane region" description="Helical" evidence="1">
    <location>
        <begin position="31"/>
        <end position="49"/>
    </location>
</feature>
<accession>A0A517PZ68</accession>
<evidence type="ECO:0000313" key="3">
    <source>
        <dbReference type="Proteomes" id="UP000320421"/>
    </source>
</evidence>
<evidence type="ECO:0000256" key="1">
    <source>
        <dbReference type="SAM" id="Phobius"/>
    </source>
</evidence>